<gene>
    <name evidence="1" type="ORF">LEP1GSC037_5138</name>
</gene>
<dbReference type="Proteomes" id="UP000012128">
    <property type="component" value="Unassembled WGS sequence"/>
</dbReference>
<proteinExistence type="predicted"/>
<comment type="caution">
    <text evidence="1">The sequence shown here is derived from an EMBL/GenBank/DDBJ whole genome shotgun (WGS) entry which is preliminary data.</text>
</comment>
<organism evidence="1 2">
    <name type="scientific">Leptospira interrogans str. 2006001854</name>
    <dbReference type="NCBI Taxonomy" id="1001590"/>
    <lineage>
        <taxon>Bacteria</taxon>
        <taxon>Pseudomonadati</taxon>
        <taxon>Spirochaetota</taxon>
        <taxon>Spirochaetia</taxon>
        <taxon>Leptospirales</taxon>
        <taxon>Leptospiraceae</taxon>
        <taxon>Leptospira</taxon>
    </lineage>
</organism>
<dbReference type="AlphaFoldDB" id="M6GGB4"/>
<evidence type="ECO:0000313" key="2">
    <source>
        <dbReference type="Proteomes" id="UP000012128"/>
    </source>
</evidence>
<sequence length="55" mass="6301">NFSEEVSLSVLEEKTRIQSDDVENSETVIKDALPSSASIGSFLHSPFRRIRFFHF</sequence>
<accession>M6GGB4</accession>
<name>M6GGB4_LEPIR</name>
<protein>
    <submittedName>
        <fullName evidence="1">Uncharacterized protein</fullName>
    </submittedName>
</protein>
<reference evidence="1 2" key="1">
    <citation type="submission" date="2013-01" db="EMBL/GenBank/DDBJ databases">
        <authorList>
            <person name="Harkins D.M."/>
            <person name="Durkin A.S."/>
            <person name="Brinkac L.M."/>
            <person name="Haft D.H."/>
            <person name="Selengut J.D."/>
            <person name="Sanka R."/>
            <person name="DePew J."/>
            <person name="Purushe J."/>
            <person name="Hospenthal D.R."/>
            <person name="Murray C.K."/>
            <person name="Pimentel G."/>
            <person name="Wasfy M."/>
            <person name="Parker T."/>
            <person name="Miller R.S."/>
            <person name="Vinetz J.M."/>
            <person name="Sutton G.G."/>
            <person name="Nierman W.C."/>
            <person name="Fouts D.E."/>
        </authorList>
    </citation>
    <scope>NUCLEOTIDE SEQUENCE [LARGE SCALE GENOMIC DNA]</scope>
    <source>
        <strain evidence="1 2">2006001854</strain>
    </source>
</reference>
<feature type="non-terminal residue" evidence="1">
    <location>
        <position position="1"/>
    </location>
</feature>
<dbReference type="EMBL" id="AFLW02000128">
    <property type="protein sequence ID" value="EMM81549.1"/>
    <property type="molecule type" value="Genomic_DNA"/>
</dbReference>
<evidence type="ECO:0000313" key="1">
    <source>
        <dbReference type="EMBL" id="EMM81549.1"/>
    </source>
</evidence>